<comment type="similarity">
    <text evidence="2">Belongs to the NXF family.</text>
</comment>
<evidence type="ECO:0000256" key="8">
    <source>
        <dbReference type="SAM" id="MobiDB-lite"/>
    </source>
</evidence>
<accession>A0ABQ9TFU8</accession>
<evidence type="ECO:0000259" key="9">
    <source>
        <dbReference type="PROSITE" id="PS50177"/>
    </source>
</evidence>
<feature type="domain" description="NTF2" evidence="9">
    <location>
        <begin position="385"/>
        <end position="535"/>
    </location>
</feature>
<dbReference type="Pfam" id="PF22602">
    <property type="entry name" value="NXF_NTF2"/>
    <property type="match status" value="1"/>
</dbReference>
<evidence type="ECO:0000313" key="11">
    <source>
        <dbReference type="EMBL" id="KAK2083622.1"/>
    </source>
</evidence>
<gene>
    <name evidence="11" type="primary">NXF2_5</name>
    <name evidence="11" type="ORF">P7K49_038858</name>
</gene>
<reference evidence="11 12" key="1">
    <citation type="submission" date="2023-05" db="EMBL/GenBank/DDBJ databases">
        <title>B98-5 Cell Line De Novo Hybrid Assembly: An Optical Mapping Approach.</title>
        <authorList>
            <person name="Kananen K."/>
            <person name="Auerbach J.A."/>
            <person name="Kautto E."/>
            <person name="Blachly J.S."/>
        </authorList>
    </citation>
    <scope>NUCLEOTIDE SEQUENCE [LARGE SCALE GENOMIC DNA]</scope>
    <source>
        <strain evidence="11">B95-8</strain>
        <tissue evidence="11">Cell line</tissue>
    </source>
</reference>
<dbReference type="InterPro" id="IPR057125">
    <property type="entry name" value="NXF1/2/3/5-like_LRR"/>
</dbReference>
<dbReference type="Proteomes" id="UP001266305">
    <property type="component" value="Unassembled WGS sequence"/>
</dbReference>
<evidence type="ECO:0000256" key="3">
    <source>
        <dbReference type="ARBA" id="ARBA00022448"/>
    </source>
</evidence>
<feature type="region of interest" description="Disordered" evidence="8">
    <location>
        <begin position="44"/>
        <end position="93"/>
    </location>
</feature>
<dbReference type="Gene3D" id="3.10.450.50">
    <property type="match status" value="1"/>
</dbReference>
<dbReference type="SUPFAM" id="SSF52058">
    <property type="entry name" value="L domain-like"/>
    <property type="match status" value="1"/>
</dbReference>
<dbReference type="InterPro" id="IPR015245">
    <property type="entry name" value="Tap_RNA-bd"/>
</dbReference>
<feature type="compositionally biased region" description="Basic and acidic residues" evidence="8">
    <location>
        <begin position="67"/>
        <end position="76"/>
    </location>
</feature>
<comment type="caution">
    <text evidence="11">The sequence shown here is derived from an EMBL/GenBank/DDBJ whole genome shotgun (WGS) entry which is preliminary data.</text>
</comment>
<feature type="compositionally biased region" description="Polar residues" evidence="8">
    <location>
        <begin position="49"/>
        <end position="66"/>
    </location>
</feature>
<evidence type="ECO:0000256" key="4">
    <source>
        <dbReference type="ARBA" id="ARBA00022614"/>
    </source>
</evidence>
<dbReference type="InterPro" id="IPR002075">
    <property type="entry name" value="NTF2_dom"/>
</dbReference>
<organism evidence="11 12">
    <name type="scientific">Saguinus oedipus</name>
    <name type="common">Cotton-top tamarin</name>
    <name type="synonym">Oedipomidas oedipus</name>
    <dbReference type="NCBI Taxonomy" id="9490"/>
    <lineage>
        <taxon>Eukaryota</taxon>
        <taxon>Metazoa</taxon>
        <taxon>Chordata</taxon>
        <taxon>Craniata</taxon>
        <taxon>Vertebrata</taxon>
        <taxon>Euteleostomi</taxon>
        <taxon>Mammalia</taxon>
        <taxon>Eutheria</taxon>
        <taxon>Euarchontoglires</taxon>
        <taxon>Primates</taxon>
        <taxon>Haplorrhini</taxon>
        <taxon>Platyrrhini</taxon>
        <taxon>Cebidae</taxon>
        <taxon>Callitrichinae</taxon>
        <taxon>Saguinus</taxon>
    </lineage>
</organism>
<evidence type="ECO:0000256" key="6">
    <source>
        <dbReference type="ARBA" id="ARBA00022816"/>
    </source>
</evidence>
<dbReference type="SUPFAM" id="SSF54928">
    <property type="entry name" value="RNA-binding domain, RBD"/>
    <property type="match status" value="1"/>
</dbReference>
<dbReference type="InterPro" id="IPR005637">
    <property type="entry name" value="TAP_C_dom"/>
</dbReference>
<evidence type="ECO:0000256" key="1">
    <source>
        <dbReference type="ARBA" id="ARBA00004642"/>
    </source>
</evidence>
<evidence type="ECO:0000256" key="5">
    <source>
        <dbReference type="ARBA" id="ARBA00022737"/>
    </source>
</evidence>
<dbReference type="Gene3D" id="3.30.70.330">
    <property type="match status" value="1"/>
</dbReference>
<feature type="domain" description="TAP-C" evidence="10">
    <location>
        <begin position="564"/>
        <end position="586"/>
    </location>
</feature>
<keyword evidence="5" id="KW-0677">Repeat</keyword>
<dbReference type="InterPro" id="IPR009060">
    <property type="entry name" value="UBA-like_sf"/>
</dbReference>
<sequence length="586" mass="67031">MVRELALLSGQVEEFDFWGLCYCSIRASWHFACPTTVLGQEMVNEHNDGNSSPQGENKGGDSSQDNFGKENLHDENNGYELPPPHLQEDDENVEVRDVHKDLQIRNNPCTLQPNSRTVKCHSEYQNKISPEREVEKNTQNGDPGTWFKVTFHYNKNRAHFFVQDVHAACALKKVNCKIHDEENQKVFVFVDLSTDPRSMQKKMKPKAMTQLKLTMKKRYDVSQQALDLQSLCFDPDLVKHQFDISLNRRNDMAAILKIISTNFPELLSLNLCNNKLYQLDGLSDITEKAPKVKILNLSKNELKSVWELGKVKGLKLEELWLEGNPLCRIFSDQSTYVSTILECFPELLRLDGQDLASPITMGIEAPEIIKPCKESYKGSEIIKNLIVQFLLQYYLIYDSEDRKGLLSVYHDKACFSLTIPLNPEDTAPSNLEKYLKDSRNIKNIKDSRLRVQLLKHTKHEIVDSLSVLPRTQHDLNSYVVDLCIQTERMLFFSVNGVFKEVERESPGSVLAFTRSFILTSLRNSNLYIVNDELILRNASMKETQSAFSIPLPAPFSSSLPTLSQEQQEMMHTVSTQSGMNLEQSQK</sequence>
<dbReference type="PANTHER" id="PTHR10662:SF15">
    <property type="entry name" value="NUCLEAR RNA EXPORT FACTOR 5"/>
    <property type="match status" value="1"/>
</dbReference>
<keyword evidence="4" id="KW-0433">Leucine-rich repeat</keyword>
<dbReference type="SUPFAM" id="SSF46934">
    <property type="entry name" value="UBA-like"/>
    <property type="match status" value="1"/>
</dbReference>
<dbReference type="PANTHER" id="PTHR10662">
    <property type="entry name" value="NUCLEAR RNA EXPORT FACTOR"/>
    <property type="match status" value="1"/>
</dbReference>
<evidence type="ECO:0000256" key="7">
    <source>
        <dbReference type="ARBA" id="ARBA00023242"/>
    </source>
</evidence>
<dbReference type="InterPro" id="IPR012677">
    <property type="entry name" value="Nucleotide-bd_a/b_plait_sf"/>
</dbReference>
<dbReference type="PROSITE" id="PS51281">
    <property type="entry name" value="TAP_C"/>
    <property type="match status" value="1"/>
</dbReference>
<proteinExistence type="inferred from homology"/>
<feature type="region of interest" description="Disordered" evidence="8">
    <location>
        <begin position="561"/>
        <end position="586"/>
    </location>
</feature>
<dbReference type="PROSITE" id="PS51450">
    <property type="entry name" value="LRR"/>
    <property type="match status" value="1"/>
</dbReference>
<keyword evidence="7" id="KW-0539">Nucleus</keyword>
<dbReference type="InterPro" id="IPR001611">
    <property type="entry name" value="Leu-rich_rpt"/>
</dbReference>
<dbReference type="InterPro" id="IPR032710">
    <property type="entry name" value="NTF2-like_dom_sf"/>
</dbReference>
<name>A0ABQ9TFU8_SAGOE</name>
<dbReference type="Gene3D" id="3.80.10.10">
    <property type="entry name" value="Ribonuclease Inhibitor"/>
    <property type="match status" value="1"/>
</dbReference>
<dbReference type="EMBL" id="JASSZA010000023">
    <property type="protein sequence ID" value="KAK2083622.1"/>
    <property type="molecule type" value="Genomic_DNA"/>
</dbReference>
<dbReference type="Gene3D" id="1.10.8.10">
    <property type="entry name" value="DNA helicase RuvA subunit, C-terminal domain"/>
    <property type="match status" value="1"/>
</dbReference>
<evidence type="ECO:0000256" key="2">
    <source>
        <dbReference type="ARBA" id="ARBA00009285"/>
    </source>
</evidence>
<dbReference type="InterPro" id="IPR032675">
    <property type="entry name" value="LRR_dom_sf"/>
</dbReference>
<keyword evidence="12" id="KW-1185">Reference proteome</keyword>
<comment type="subcellular location">
    <subcellularLocation>
        <location evidence="1">Nucleus</location>
        <location evidence="1">Nucleoplasm</location>
    </subcellularLocation>
</comment>
<evidence type="ECO:0000259" key="10">
    <source>
        <dbReference type="PROSITE" id="PS51281"/>
    </source>
</evidence>
<dbReference type="SUPFAM" id="SSF54427">
    <property type="entry name" value="NTF2-like"/>
    <property type="match status" value="1"/>
</dbReference>
<dbReference type="PROSITE" id="PS50177">
    <property type="entry name" value="NTF2_DOMAIN"/>
    <property type="match status" value="1"/>
</dbReference>
<keyword evidence="3" id="KW-0813">Transport</keyword>
<evidence type="ECO:0000313" key="12">
    <source>
        <dbReference type="Proteomes" id="UP001266305"/>
    </source>
</evidence>
<dbReference type="Pfam" id="PF24048">
    <property type="entry name" value="LRR_NXF1-5"/>
    <property type="match status" value="1"/>
</dbReference>
<keyword evidence="6" id="KW-0509">mRNA transport</keyword>
<protein>
    <submittedName>
        <fullName evidence="11">Nuclear RNA export factor 2</fullName>
    </submittedName>
</protein>
<dbReference type="InterPro" id="IPR035979">
    <property type="entry name" value="RBD_domain_sf"/>
</dbReference>
<dbReference type="Pfam" id="PF09162">
    <property type="entry name" value="Tap-RNA_bind"/>
    <property type="match status" value="1"/>
</dbReference>
<dbReference type="InterPro" id="IPR018222">
    <property type="entry name" value="Nuclear_transport_factor_2_euk"/>
</dbReference>
<dbReference type="InterPro" id="IPR030217">
    <property type="entry name" value="NXF_fam"/>
</dbReference>